<dbReference type="AlphaFoldDB" id="A0A7J9D145"/>
<accession>A0A7J9D145</accession>
<proteinExistence type="predicted"/>
<dbReference type="InterPro" id="IPR036397">
    <property type="entry name" value="RNaseH_sf"/>
</dbReference>
<keyword evidence="3" id="KW-1185">Reference proteome</keyword>
<protein>
    <recommendedName>
        <fullName evidence="1">RNase H type-1 domain-containing protein</fullName>
    </recommendedName>
</protein>
<dbReference type="InterPro" id="IPR012337">
    <property type="entry name" value="RNaseH-like_sf"/>
</dbReference>
<reference evidence="2 3" key="1">
    <citation type="journal article" date="2019" name="Genome Biol. Evol.">
        <title>Insights into the evolution of the New World diploid cottons (Gossypium, subgenus Houzingenia) based on genome sequencing.</title>
        <authorList>
            <person name="Grover C.E."/>
            <person name="Arick M.A. 2nd"/>
            <person name="Thrash A."/>
            <person name="Conover J.L."/>
            <person name="Sanders W.S."/>
            <person name="Peterson D.G."/>
            <person name="Frelichowski J.E."/>
            <person name="Scheffler J.A."/>
            <person name="Scheffler B.E."/>
            <person name="Wendel J.F."/>
        </authorList>
    </citation>
    <scope>NUCLEOTIDE SEQUENCE [LARGE SCALE GENOMIC DNA]</scope>
    <source>
        <strain evidence="2">5</strain>
        <tissue evidence="2">Leaf</tissue>
    </source>
</reference>
<evidence type="ECO:0000259" key="1">
    <source>
        <dbReference type="Pfam" id="PF13456"/>
    </source>
</evidence>
<evidence type="ECO:0000313" key="2">
    <source>
        <dbReference type="EMBL" id="MBA0754381.1"/>
    </source>
</evidence>
<dbReference type="Proteomes" id="UP000593579">
    <property type="component" value="Unassembled WGS sequence"/>
</dbReference>
<dbReference type="EMBL" id="JABEZY010261347">
    <property type="protein sequence ID" value="MBA0754381.1"/>
    <property type="molecule type" value="Genomic_DNA"/>
</dbReference>
<gene>
    <name evidence="2" type="ORF">Gogos_005447</name>
</gene>
<dbReference type="SUPFAM" id="SSF53098">
    <property type="entry name" value="Ribonuclease H-like"/>
    <property type="match status" value="1"/>
</dbReference>
<dbReference type="CDD" id="cd06222">
    <property type="entry name" value="RNase_H_like"/>
    <property type="match status" value="1"/>
</dbReference>
<dbReference type="PANTHER" id="PTHR47074:SF61">
    <property type="entry name" value="RNASE H TYPE-1 DOMAIN-CONTAINING PROTEIN"/>
    <property type="match status" value="1"/>
</dbReference>
<dbReference type="InterPro" id="IPR044730">
    <property type="entry name" value="RNase_H-like_dom_plant"/>
</dbReference>
<dbReference type="GO" id="GO:0003676">
    <property type="term" value="F:nucleic acid binding"/>
    <property type="evidence" value="ECO:0007669"/>
    <property type="project" value="InterPro"/>
</dbReference>
<organism evidence="2 3">
    <name type="scientific">Gossypium gossypioides</name>
    <name type="common">Mexican cotton</name>
    <name type="synonym">Selera gossypioides</name>
    <dbReference type="NCBI Taxonomy" id="34282"/>
    <lineage>
        <taxon>Eukaryota</taxon>
        <taxon>Viridiplantae</taxon>
        <taxon>Streptophyta</taxon>
        <taxon>Embryophyta</taxon>
        <taxon>Tracheophyta</taxon>
        <taxon>Spermatophyta</taxon>
        <taxon>Magnoliopsida</taxon>
        <taxon>eudicotyledons</taxon>
        <taxon>Gunneridae</taxon>
        <taxon>Pentapetalae</taxon>
        <taxon>rosids</taxon>
        <taxon>malvids</taxon>
        <taxon>Malvales</taxon>
        <taxon>Malvaceae</taxon>
        <taxon>Malvoideae</taxon>
        <taxon>Gossypium</taxon>
    </lineage>
</organism>
<evidence type="ECO:0000313" key="3">
    <source>
        <dbReference type="Proteomes" id="UP000593579"/>
    </source>
</evidence>
<dbReference type="InterPro" id="IPR052929">
    <property type="entry name" value="RNase_H-like_EbsB-rel"/>
</dbReference>
<dbReference type="Gene3D" id="3.30.420.10">
    <property type="entry name" value="Ribonuclease H-like superfamily/Ribonuclease H"/>
    <property type="match status" value="1"/>
</dbReference>
<dbReference type="OrthoDB" id="1002384at2759"/>
<comment type="caution">
    <text evidence="2">The sequence shown here is derived from an EMBL/GenBank/DDBJ whole genome shotgun (WGS) entry which is preliminary data.</text>
</comment>
<dbReference type="PANTHER" id="PTHR47074">
    <property type="entry name" value="BNAC02G40300D PROTEIN"/>
    <property type="match status" value="1"/>
</dbReference>
<sequence>MGACTYPHINIADAFVAEARAYEQAIQFAQDISFHRVQIEGDSLTIIKKLHANTNDRSVLSLILADIKQRLGFFEQITFHHVKREANNAFRPWPRRGAEILRVSLGLVHRKFLFFAPMNKVKLRSFLGFVDGFMHFCFSRDRRALAGSV</sequence>
<dbReference type="Pfam" id="PF13456">
    <property type="entry name" value="RVT_3"/>
    <property type="match status" value="1"/>
</dbReference>
<feature type="domain" description="RNase H type-1" evidence="1">
    <location>
        <begin position="9"/>
        <end position="88"/>
    </location>
</feature>
<dbReference type="GO" id="GO:0004523">
    <property type="term" value="F:RNA-DNA hybrid ribonuclease activity"/>
    <property type="evidence" value="ECO:0007669"/>
    <property type="project" value="InterPro"/>
</dbReference>
<dbReference type="InterPro" id="IPR002156">
    <property type="entry name" value="RNaseH_domain"/>
</dbReference>
<name>A0A7J9D145_GOSGO</name>